<dbReference type="AlphaFoldDB" id="A0A6C0JBZ7"/>
<dbReference type="EMBL" id="MN740374">
    <property type="protein sequence ID" value="QHU03345.1"/>
    <property type="molecule type" value="Genomic_DNA"/>
</dbReference>
<reference evidence="1" key="1">
    <citation type="journal article" date="2020" name="Nature">
        <title>Giant virus diversity and host interactions through global metagenomics.</title>
        <authorList>
            <person name="Schulz F."/>
            <person name="Roux S."/>
            <person name="Paez-Espino D."/>
            <person name="Jungbluth S."/>
            <person name="Walsh D.A."/>
            <person name="Denef V.J."/>
            <person name="McMahon K.D."/>
            <person name="Konstantinidis K.T."/>
            <person name="Eloe-Fadrosh E.A."/>
            <person name="Kyrpides N.C."/>
            <person name="Woyke T."/>
        </authorList>
    </citation>
    <scope>NUCLEOTIDE SEQUENCE</scope>
    <source>
        <strain evidence="1">GVMAG-M-3300026093-6</strain>
    </source>
</reference>
<protein>
    <recommendedName>
        <fullName evidence="2">GTP-binding protein</fullName>
    </recommendedName>
</protein>
<name>A0A6C0JBZ7_9ZZZZ</name>
<accession>A0A6C0JBZ7</accession>
<sequence length="158" mass="18788">MKIHNICFLGDANTGKSHIIHAYTKGYDIPFTPSLTIGFELNIKNIENNKIYLWDCGSDIRFQRYFLDFLDNIDLFLITADCENWDSIINIHNYKNQINGKKYHILINKDDKLCNKLYNDKLCNYLEDNFKDNYIFINSFNKDRLDLKLDKIIFDKIV</sequence>
<dbReference type="Pfam" id="PF08477">
    <property type="entry name" value="Roc"/>
    <property type="match status" value="1"/>
</dbReference>
<evidence type="ECO:0000313" key="1">
    <source>
        <dbReference type="EMBL" id="QHU03345.1"/>
    </source>
</evidence>
<dbReference type="SUPFAM" id="SSF52540">
    <property type="entry name" value="P-loop containing nucleoside triphosphate hydrolases"/>
    <property type="match status" value="1"/>
</dbReference>
<dbReference type="Gene3D" id="3.40.50.300">
    <property type="entry name" value="P-loop containing nucleotide triphosphate hydrolases"/>
    <property type="match status" value="1"/>
</dbReference>
<evidence type="ECO:0008006" key="2">
    <source>
        <dbReference type="Google" id="ProtNLM"/>
    </source>
</evidence>
<organism evidence="1">
    <name type="scientific">viral metagenome</name>
    <dbReference type="NCBI Taxonomy" id="1070528"/>
    <lineage>
        <taxon>unclassified sequences</taxon>
        <taxon>metagenomes</taxon>
        <taxon>organismal metagenomes</taxon>
    </lineage>
</organism>
<dbReference type="InterPro" id="IPR027417">
    <property type="entry name" value="P-loop_NTPase"/>
</dbReference>
<proteinExistence type="predicted"/>